<evidence type="ECO:0000313" key="1">
    <source>
        <dbReference type="EMBL" id="SVC17413.1"/>
    </source>
</evidence>
<protein>
    <recommendedName>
        <fullName evidence="2">Phytanoyl-CoA dioxygenase family protein</fullName>
    </recommendedName>
</protein>
<accession>A0A382K1M1</accession>
<sequence length="169" mass="18893">PHIESLMGEEVCFEEHSVMIREPIDGEPPSPAWHRDTPHLPGHPLAMRHLSAVYYLTDVDECTHCFGIVPEGVEEKRKMPADRDSSGAIGLYGAAGTAILFNAGSCHSGMLRQTDRQRRTIHIYYGHRSQPALSNHTIFPRRLVDAEDKATRKLFGRPNAITELVRNSA</sequence>
<dbReference type="InterPro" id="IPR008775">
    <property type="entry name" value="Phytyl_CoA_dOase-like"/>
</dbReference>
<dbReference type="Gene3D" id="2.60.120.620">
    <property type="entry name" value="q2cbj1_9rhob like domain"/>
    <property type="match status" value="1"/>
</dbReference>
<feature type="non-terminal residue" evidence="1">
    <location>
        <position position="1"/>
    </location>
</feature>
<gene>
    <name evidence="1" type="ORF">METZ01_LOCUS270267</name>
</gene>
<proteinExistence type="predicted"/>
<reference evidence="1" key="1">
    <citation type="submission" date="2018-05" db="EMBL/GenBank/DDBJ databases">
        <authorList>
            <person name="Lanie J.A."/>
            <person name="Ng W.-L."/>
            <person name="Kazmierczak K.M."/>
            <person name="Andrzejewski T.M."/>
            <person name="Davidsen T.M."/>
            <person name="Wayne K.J."/>
            <person name="Tettelin H."/>
            <person name="Glass J.I."/>
            <person name="Rusch D."/>
            <person name="Podicherti R."/>
            <person name="Tsui H.-C.T."/>
            <person name="Winkler M.E."/>
        </authorList>
    </citation>
    <scope>NUCLEOTIDE SEQUENCE</scope>
</reference>
<dbReference type="SUPFAM" id="SSF51197">
    <property type="entry name" value="Clavaminate synthase-like"/>
    <property type="match status" value="1"/>
</dbReference>
<dbReference type="AlphaFoldDB" id="A0A382K1M1"/>
<organism evidence="1">
    <name type="scientific">marine metagenome</name>
    <dbReference type="NCBI Taxonomy" id="408172"/>
    <lineage>
        <taxon>unclassified sequences</taxon>
        <taxon>metagenomes</taxon>
        <taxon>ecological metagenomes</taxon>
    </lineage>
</organism>
<dbReference type="Pfam" id="PF05721">
    <property type="entry name" value="PhyH"/>
    <property type="match status" value="1"/>
</dbReference>
<dbReference type="EMBL" id="UINC01077361">
    <property type="protein sequence ID" value="SVC17413.1"/>
    <property type="molecule type" value="Genomic_DNA"/>
</dbReference>
<evidence type="ECO:0008006" key="2">
    <source>
        <dbReference type="Google" id="ProtNLM"/>
    </source>
</evidence>
<name>A0A382K1M1_9ZZZZ</name>